<evidence type="ECO:0000313" key="1">
    <source>
        <dbReference type="EMBL" id="MCA9727301.1"/>
    </source>
</evidence>
<evidence type="ECO:0000313" key="2">
    <source>
        <dbReference type="Proteomes" id="UP000697710"/>
    </source>
</evidence>
<feature type="non-terminal residue" evidence="1">
    <location>
        <position position="1"/>
    </location>
</feature>
<reference evidence="1" key="1">
    <citation type="submission" date="2020-04" db="EMBL/GenBank/DDBJ databases">
        <authorList>
            <person name="Zhang T."/>
        </authorList>
    </citation>
    <scope>NUCLEOTIDE SEQUENCE</scope>
    <source>
        <strain evidence="1">HKST-UBA01</strain>
    </source>
</reference>
<comment type="caution">
    <text evidence="1">The sequence shown here is derived from an EMBL/GenBank/DDBJ whole genome shotgun (WGS) entry which is preliminary data.</text>
</comment>
<dbReference type="Proteomes" id="UP000697710">
    <property type="component" value="Unassembled WGS sequence"/>
</dbReference>
<organism evidence="1 2">
    <name type="scientific">Eiseniibacteriota bacterium</name>
    <dbReference type="NCBI Taxonomy" id="2212470"/>
    <lineage>
        <taxon>Bacteria</taxon>
        <taxon>Candidatus Eiseniibacteriota</taxon>
    </lineage>
</organism>
<gene>
    <name evidence="1" type="ORF">KC729_06425</name>
</gene>
<accession>A0A956RN97</accession>
<protein>
    <submittedName>
        <fullName evidence="1">Uncharacterized protein</fullName>
    </submittedName>
</protein>
<proteinExistence type="predicted"/>
<reference evidence="1" key="2">
    <citation type="journal article" date="2021" name="Microbiome">
        <title>Successional dynamics and alternative stable states in a saline activated sludge microbial community over 9 years.</title>
        <authorList>
            <person name="Wang Y."/>
            <person name="Ye J."/>
            <person name="Ju F."/>
            <person name="Liu L."/>
            <person name="Boyd J.A."/>
            <person name="Deng Y."/>
            <person name="Parks D.H."/>
            <person name="Jiang X."/>
            <person name="Yin X."/>
            <person name="Woodcroft B.J."/>
            <person name="Tyson G.W."/>
            <person name="Hugenholtz P."/>
            <person name="Polz M.F."/>
            <person name="Zhang T."/>
        </authorList>
    </citation>
    <scope>NUCLEOTIDE SEQUENCE</scope>
    <source>
        <strain evidence="1">HKST-UBA01</strain>
    </source>
</reference>
<dbReference type="EMBL" id="JAGQHR010000141">
    <property type="protein sequence ID" value="MCA9727301.1"/>
    <property type="molecule type" value="Genomic_DNA"/>
</dbReference>
<dbReference type="AlphaFoldDB" id="A0A956RN97"/>
<sequence>ATLVLAQTSGSVIVNGQPVPESVLGQLAQQYRVQIPAGRYWYDPACGAWGLEGGPAAGITMAGISLGGPLRVDASGGSARGFVTGVFINGREIHPIDYQALCQLVPVGPGRYWVDAWGNAGYEGMPAAINLWQLAQSRGGGGRGYHHAGPGGYTGSDGNTFYFFDPETGSSVMSN</sequence>
<name>A0A956RN97_UNCEI</name>